<dbReference type="Proteomes" id="UP000007148">
    <property type="component" value="Unassembled WGS sequence"/>
</dbReference>
<dbReference type="EMBL" id="CAFZ01000132">
    <property type="protein sequence ID" value="CCA71730.1"/>
    <property type="molecule type" value="Genomic_DNA"/>
</dbReference>
<evidence type="ECO:0000256" key="1">
    <source>
        <dbReference type="SAM" id="Coils"/>
    </source>
</evidence>
<dbReference type="InParanoid" id="G4TK96"/>
<name>G4TK96_SERID</name>
<gene>
    <name evidence="2" type="ORF">PIIN_05665</name>
</gene>
<dbReference type="SUPFAM" id="SSF58100">
    <property type="entry name" value="Bacterial hemolysins"/>
    <property type="match status" value="1"/>
</dbReference>
<dbReference type="HOGENOM" id="CLU_074639_0_0_1"/>
<keyword evidence="1" id="KW-0175">Coiled coil</keyword>
<evidence type="ECO:0000313" key="2">
    <source>
        <dbReference type="EMBL" id="CCA71730.1"/>
    </source>
</evidence>
<keyword evidence="3" id="KW-1185">Reference proteome</keyword>
<evidence type="ECO:0000313" key="3">
    <source>
        <dbReference type="Proteomes" id="UP000007148"/>
    </source>
</evidence>
<organism evidence="2 3">
    <name type="scientific">Serendipita indica (strain DSM 11827)</name>
    <name type="common">Root endophyte fungus</name>
    <name type="synonym">Piriformospora indica</name>
    <dbReference type="NCBI Taxonomy" id="1109443"/>
    <lineage>
        <taxon>Eukaryota</taxon>
        <taxon>Fungi</taxon>
        <taxon>Dikarya</taxon>
        <taxon>Basidiomycota</taxon>
        <taxon>Agaricomycotina</taxon>
        <taxon>Agaricomycetes</taxon>
        <taxon>Sebacinales</taxon>
        <taxon>Serendipitaceae</taxon>
        <taxon>Serendipita</taxon>
    </lineage>
</organism>
<sequence>MPPAKSAVIAVVDKAQMQLDERGDMQQVLDRIQVVYQTLEPWANADSPHPKAKSALNLVKVEVNNFSASLNQSLDAAKLCHNCAENGIMILESLDNDRVTLEELRLETEITVQDVNKAKAKLSGVVDSLRNNRTGVLNARESLEAATKDIKDEKETKKFLEGKAKKKIQKICTGFKAAQVVSAVVLVAASPACPPLIIAIPIILPLLELASHNLISHETKKIEKRSVELVHCTAAVDQIHNALQTLERLENSLDSLLFWWGQMEEVFLTIHNNLESIRKDIKRMRIKRLIQSFQEVKTEFLQYKLRIVKIQDYYSRDLK</sequence>
<dbReference type="Gene3D" id="1.20.1170.10">
    <property type="match status" value="1"/>
</dbReference>
<comment type="caution">
    <text evidence="2">The sequence shown here is derived from an EMBL/GenBank/DDBJ whole genome shotgun (WGS) entry which is preliminary data.</text>
</comment>
<accession>G4TK96</accession>
<feature type="coiled-coil region" evidence="1">
    <location>
        <begin position="101"/>
        <end position="163"/>
    </location>
</feature>
<dbReference type="AlphaFoldDB" id="G4TK96"/>
<protein>
    <submittedName>
        <fullName evidence="2">Uncharacterized protein</fullName>
    </submittedName>
</protein>
<dbReference type="OrthoDB" id="3149094at2759"/>
<reference evidence="2 3" key="1">
    <citation type="journal article" date="2011" name="PLoS Pathog.">
        <title>Endophytic Life Strategies Decoded by Genome and Transcriptome Analyses of the Mutualistic Root Symbiont Piriformospora indica.</title>
        <authorList>
            <person name="Zuccaro A."/>
            <person name="Lahrmann U."/>
            <person name="Guldener U."/>
            <person name="Langen G."/>
            <person name="Pfiffi S."/>
            <person name="Biedenkopf D."/>
            <person name="Wong P."/>
            <person name="Samans B."/>
            <person name="Grimm C."/>
            <person name="Basiewicz M."/>
            <person name="Murat C."/>
            <person name="Martin F."/>
            <person name="Kogel K.H."/>
        </authorList>
    </citation>
    <scope>NUCLEOTIDE SEQUENCE [LARGE SCALE GENOMIC DNA]</scope>
    <source>
        <strain evidence="2 3">DSM 11827</strain>
    </source>
</reference>
<proteinExistence type="predicted"/>